<protein>
    <submittedName>
        <fullName evidence="4">Histidine kinase</fullName>
    </submittedName>
</protein>
<dbReference type="RefSeq" id="WP_066064139.1">
    <property type="nucleotide sequence ID" value="NZ_CP013015.1"/>
</dbReference>
<feature type="modified residue" description="4-aspartylphosphate" evidence="2">
    <location>
        <position position="56"/>
    </location>
</feature>
<dbReference type="PANTHER" id="PTHR44591:SF3">
    <property type="entry name" value="RESPONSE REGULATORY DOMAIN-CONTAINING PROTEIN"/>
    <property type="match status" value="1"/>
</dbReference>
<dbReference type="Gene3D" id="3.40.50.2300">
    <property type="match status" value="1"/>
</dbReference>
<keyword evidence="5" id="KW-1185">Reference proteome</keyword>
<dbReference type="AlphaFoldDB" id="A0A7U4QLJ2"/>
<dbReference type="InterPro" id="IPR001789">
    <property type="entry name" value="Sig_transdc_resp-reg_receiver"/>
</dbReference>
<dbReference type="SUPFAM" id="SSF52172">
    <property type="entry name" value="CheY-like"/>
    <property type="match status" value="1"/>
</dbReference>
<keyword evidence="4" id="KW-0808">Transferase</keyword>
<keyword evidence="1 2" id="KW-0597">Phosphoprotein</keyword>
<feature type="domain" description="Response regulatory" evidence="3">
    <location>
        <begin position="6"/>
        <end position="125"/>
    </location>
</feature>
<dbReference type="InterPro" id="IPR050595">
    <property type="entry name" value="Bact_response_regulator"/>
</dbReference>
<dbReference type="PANTHER" id="PTHR44591">
    <property type="entry name" value="STRESS RESPONSE REGULATOR PROTEIN 1"/>
    <property type="match status" value="1"/>
</dbReference>
<organism evidence="4 5">
    <name type="scientific">Desulfofervidus auxilii</name>
    <dbReference type="NCBI Taxonomy" id="1621989"/>
    <lineage>
        <taxon>Bacteria</taxon>
        <taxon>Pseudomonadati</taxon>
        <taxon>Thermodesulfobacteriota</taxon>
        <taxon>Candidatus Desulfofervidia</taxon>
        <taxon>Candidatus Desulfofervidales</taxon>
        <taxon>Candidatus Desulfofervidaceae</taxon>
        <taxon>Candidatus Desulfofervidus</taxon>
    </lineage>
</organism>
<proteinExistence type="predicted"/>
<dbReference type="PROSITE" id="PS50110">
    <property type="entry name" value="RESPONSE_REGULATORY"/>
    <property type="match status" value="1"/>
</dbReference>
<sequence length="131" mass="14689">MIEMKKILLIDDEEDFCFFVKANLENTKEFEVITTSKAQEGIELAQKEKPDLILLDILMPEMSGGDVAQVLLNNPDTKNIPIIFITAIVTKDEIGPETMKKIGGRNFIAKPITTKELIKAIKKVLGKTIEE</sequence>
<dbReference type="Proteomes" id="UP000070560">
    <property type="component" value="Chromosome"/>
</dbReference>
<dbReference type="EMBL" id="CP013015">
    <property type="protein sequence ID" value="AMM41563.1"/>
    <property type="molecule type" value="Genomic_DNA"/>
</dbReference>
<dbReference type="KEGG" id="daw:HS1_001769"/>
<dbReference type="SMART" id="SM00448">
    <property type="entry name" value="REC"/>
    <property type="match status" value="1"/>
</dbReference>
<dbReference type="InterPro" id="IPR011006">
    <property type="entry name" value="CheY-like_superfamily"/>
</dbReference>
<dbReference type="Pfam" id="PF00072">
    <property type="entry name" value="Response_reg"/>
    <property type="match status" value="1"/>
</dbReference>
<reference evidence="4 5" key="1">
    <citation type="submission" date="2015-10" db="EMBL/GenBank/DDBJ databases">
        <title>Candidatus Desulfofervidus auxilii, a hydrogenotrophic sulfate-reducing bacterium involved in the thermophilic anaerobic oxidation of methane.</title>
        <authorList>
            <person name="Krukenberg V."/>
            <person name="Richter M."/>
            <person name="Wegener G."/>
        </authorList>
    </citation>
    <scope>NUCLEOTIDE SEQUENCE [LARGE SCALE GENOMIC DNA]</scope>
    <source>
        <strain evidence="4 5">HS1</strain>
    </source>
</reference>
<accession>A0A7U4QLJ2</accession>
<dbReference type="OrthoDB" id="9790791at2"/>
<evidence type="ECO:0000313" key="5">
    <source>
        <dbReference type="Proteomes" id="UP000070560"/>
    </source>
</evidence>
<dbReference type="GO" id="GO:0016301">
    <property type="term" value="F:kinase activity"/>
    <property type="evidence" value="ECO:0007669"/>
    <property type="project" value="UniProtKB-KW"/>
</dbReference>
<keyword evidence="4" id="KW-0418">Kinase</keyword>
<evidence type="ECO:0000313" key="4">
    <source>
        <dbReference type="EMBL" id="AMM41563.1"/>
    </source>
</evidence>
<name>A0A7U4QLJ2_DESA2</name>
<evidence type="ECO:0000256" key="1">
    <source>
        <dbReference type="ARBA" id="ARBA00022553"/>
    </source>
</evidence>
<evidence type="ECO:0000256" key="2">
    <source>
        <dbReference type="PROSITE-ProRule" id="PRU00169"/>
    </source>
</evidence>
<evidence type="ECO:0000259" key="3">
    <source>
        <dbReference type="PROSITE" id="PS50110"/>
    </source>
</evidence>
<gene>
    <name evidence="4" type="ORF">HS1_001769</name>
</gene>
<dbReference type="GO" id="GO:0000160">
    <property type="term" value="P:phosphorelay signal transduction system"/>
    <property type="evidence" value="ECO:0007669"/>
    <property type="project" value="InterPro"/>
</dbReference>